<keyword evidence="3 6" id="KW-0808">Transferase</keyword>
<evidence type="ECO:0000256" key="5">
    <source>
        <dbReference type="ARBA" id="ARBA00022842"/>
    </source>
</evidence>
<dbReference type="SUPFAM" id="SSF48576">
    <property type="entry name" value="Terpenoid synthases"/>
    <property type="match status" value="1"/>
</dbReference>
<dbReference type="PROSITE" id="PS00444">
    <property type="entry name" value="POLYPRENYL_SYNTHASE_2"/>
    <property type="match status" value="1"/>
</dbReference>
<proteinExistence type="inferred from homology"/>
<dbReference type="CDD" id="cd00685">
    <property type="entry name" value="Trans_IPPS_HT"/>
    <property type="match status" value="1"/>
</dbReference>
<comment type="cofactor">
    <cofactor evidence="1">
        <name>Mg(2+)</name>
        <dbReference type="ChEBI" id="CHEBI:18420"/>
    </cofactor>
</comment>
<evidence type="ECO:0000256" key="4">
    <source>
        <dbReference type="ARBA" id="ARBA00022723"/>
    </source>
</evidence>
<dbReference type="KEGG" id="erz:ER308_12885"/>
<gene>
    <name evidence="7" type="ORF">ER308_12885</name>
</gene>
<name>A0A411YGU9_9ACTN</name>
<dbReference type="Pfam" id="PF00348">
    <property type="entry name" value="polyprenyl_synt"/>
    <property type="match status" value="1"/>
</dbReference>
<dbReference type="Proteomes" id="UP000291469">
    <property type="component" value="Chromosome"/>
</dbReference>
<sequence length="370" mass="39090">MAIPQGGVAQGALDELAERGAEEGVDLAPGLELVETRLRELVRADLALVEETSRYLIDAGGKRFRPMLVLLAGLHGGVEPTARDLVDAGAIVELVHLSTLYHDDVIDAADVRRGADAAHVKWSNTTAILTGDFLLARASELSAELGVEVTKVMARTIADLCTGQIREVQGSASGQDHGMPTVAADTAHYRAVLGEKTASLIASSCRLGALLSGQPREAVEVLTTYGWHLGLSFQLADDVLDIVGDEEEAGKSPGTDLREGVKTMPVLLALEDDPTGELARLVDVAAAEPDEDDGPTAAEVDEALARALRHLRGSPAMERARDEARLEARRAVMALTELPEFTATAEGADSDLVTGRGLLALADYAVDRLV</sequence>
<evidence type="ECO:0000313" key="8">
    <source>
        <dbReference type="Proteomes" id="UP000291469"/>
    </source>
</evidence>
<keyword evidence="4" id="KW-0479">Metal-binding</keyword>
<evidence type="ECO:0000256" key="1">
    <source>
        <dbReference type="ARBA" id="ARBA00001946"/>
    </source>
</evidence>
<dbReference type="RefSeq" id="WP_131155368.1">
    <property type="nucleotide sequence ID" value="NZ_CP036402.1"/>
</dbReference>
<dbReference type="SFLD" id="SFLDS00005">
    <property type="entry name" value="Isoprenoid_Synthase_Type_I"/>
    <property type="match status" value="1"/>
</dbReference>
<evidence type="ECO:0000256" key="6">
    <source>
        <dbReference type="RuleBase" id="RU004466"/>
    </source>
</evidence>
<dbReference type="GO" id="GO:0004659">
    <property type="term" value="F:prenyltransferase activity"/>
    <property type="evidence" value="ECO:0007669"/>
    <property type="project" value="InterPro"/>
</dbReference>
<dbReference type="PANTHER" id="PTHR12001:SF69">
    <property type="entry name" value="ALL TRANS-POLYPRENYL-DIPHOSPHATE SYNTHASE PDSS1"/>
    <property type="match status" value="1"/>
</dbReference>
<dbReference type="InterPro" id="IPR008949">
    <property type="entry name" value="Isoprenoid_synthase_dom_sf"/>
</dbReference>
<dbReference type="InterPro" id="IPR033749">
    <property type="entry name" value="Polyprenyl_synt_CS"/>
</dbReference>
<organism evidence="7 8">
    <name type="scientific">Egibacter rhizosphaerae</name>
    <dbReference type="NCBI Taxonomy" id="1670831"/>
    <lineage>
        <taxon>Bacteria</taxon>
        <taxon>Bacillati</taxon>
        <taxon>Actinomycetota</taxon>
        <taxon>Nitriliruptoria</taxon>
        <taxon>Egibacterales</taxon>
        <taxon>Egibacteraceae</taxon>
        <taxon>Egibacter</taxon>
    </lineage>
</organism>
<reference evidence="7 8" key="1">
    <citation type="submission" date="2019-01" db="EMBL/GenBank/DDBJ databases">
        <title>Egibacter rhizosphaerae EGI 80759T.</title>
        <authorList>
            <person name="Chen D.-D."/>
            <person name="Tian Y."/>
            <person name="Jiao J.-Y."/>
            <person name="Zhang X.-T."/>
            <person name="Zhang Y.-G."/>
            <person name="Zhang Y."/>
            <person name="Xiao M."/>
            <person name="Shu W.-S."/>
            <person name="Li W.-J."/>
        </authorList>
    </citation>
    <scope>NUCLEOTIDE SEQUENCE [LARGE SCALE GENOMIC DNA]</scope>
    <source>
        <strain evidence="7 8">EGI 80759</strain>
    </source>
</reference>
<keyword evidence="8" id="KW-1185">Reference proteome</keyword>
<dbReference type="EMBL" id="CP036402">
    <property type="protein sequence ID" value="QBI20371.1"/>
    <property type="molecule type" value="Genomic_DNA"/>
</dbReference>
<dbReference type="AlphaFoldDB" id="A0A411YGU9"/>
<evidence type="ECO:0000256" key="3">
    <source>
        <dbReference type="ARBA" id="ARBA00022679"/>
    </source>
</evidence>
<dbReference type="SFLD" id="SFLDG01017">
    <property type="entry name" value="Polyprenyl_Transferase_Like"/>
    <property type="match status" value="1"/>
</dbReference>
<dbReference type="Gene3D" id="1.10.600.10">
    <property type="entry name" value="Farnesyl Diphosphate Synthase"/>
    <property type="match status" value="1"/>
</dbReference>
<dbReference type="GO" id="GO:0046872">
    <property type="term" value="F:metal ion binding"/>
    <property type="evidence" value="ECO:0007669"/>
    <property type="project" value="UniProtKB-KW"/>
</dbReference>
<evidence type="ECO:0000313" key="7">
    <source>
        <dbReference type="EMBL" id="QBI20371.1"/>
    </source>
</evidence>
<keyword evidence="5" id="KW-0460">Magnesium</keyword>
<dbReference type="PANTHER" id="PTHR12001">
    <property type="entry name" value="GERANYLGERANYL PYROPHOSPHATE SYNTHASE"/>
    <property type="match status" value="1"/>
</dbReference>
<dbReference type="GO" id="GO:0008299">
    <property type="term" value="P:isoprenoid biosynthetic process"/>
    <property type="evidence" value="ECO:0007669"/>
    <property type="project" value="InterPro"/>
</dbReference>
<dbReference type="OrthoDB" id="4497239at2"/>
<accession>A0A411YGU9</accession>
<evidence type="ECO:0000256" key="2">
    <source>
        <dbReference type="ARBA" id="ARBA00006706"/>
    </source>
</evidence>
<comment type="similarity">
    <text evidence="2 6">Belongs to the FPP/GGPP synthase family.</text>
</comment>
<dbReference type="InterPro" id="IPR000092">
    <property type="entry name" value="Polyprenyl_synt"/>
</dbReference>
<protein>
    <submittedName>
        <fullName evidence="7">Polyprenyl synthetase family protein</fullName>
    </submittedName>
</protein>